<proteinExistence type="predicted"/>
<dbReference type="Proteomes" id="UP000185746">
    <property type="component" value="Chromosome"/>
</dbReference>
<sequence>MKRTTKTLFISFLVCILVACSAKEAPKDNGEVDKKTSSNQQINKEKEVDVNKEDKTDKPNQNKDDEVQLINYFLPNGSKAHYKGEGNEFAEFTIEVHTIGNNYIIVDENNGGVELRKVYRIEENKIVLLAEDPIDVDKSLPDEETLNQLKVKEIYLQKPLVIGTQFDGWSIIETDATVETPLQTFDNALVLEMAGSGFTNFKYLVPGYGEVLRKSIMESDEAEDFIVTSALESIE</sequence>
<dbReference type="PROSITE" id="PS51257">
    <property type="entry name" value="PROKAR_LIPOPROTEIN"/>
    <property type="match status" value="1"/>
</dbReference>
<dbReference type="KEGG" id="surl:BI350_09290"/>
<feature type="region of interest" description="Disordered" evidence="1">
    <location>
        <begin position="27"/>
        <end position="62"/>
    </location>
</feature>
<dbReference type="RefSeq" id="WP_075527845.1">
    <property type="nucleotide sequence ID" value="NZ_CP017560.1"/>
</dbReference>
<evidence type="ECO:0000256" key="2">
    <source>
        <dbReference type="SAM" id="SignalP"/>
    </source>
</evidence>
<evidence type="ECO:0000313" key="4">
    <source>
        <dbReference type="Proteomes" id="UP000185746"/>
    </source>
</evidence>
<keyword evidence="4" id="KW-1185">Reference proteome</keyword>
<feature type="compositionally biased region" description="Basic and acidic residues" evidence="1">
    <location>
        <begin position="43"/>
        <end position="62"/>
    </location>
</feature>
<dbReference type="AlphaFoldDB" id="A0A1D8JG79"/>
<gene>
    <name evidence="3" type="ORF">BI350_09290</name>
</gene>
<evidence type="ECO:0000313" key="3">
    <source>
        <dbReference type="EMBL" id="AOV07707.1"/>
    </source>
</evidence>
<evidence type="ECO:0000256" key="1">
    <source>
        <dbReference type="SAM" id="MobiDB-lite"/>
    </source>
</evidence>
<feature type="signal peptide" evidence="2">
    <location>
        <begin position="1"/>
        <end position="24"/>
    </location>
</feature>
<organism evidence="3 4">
    <name type="scientific">Sporosarcina ureilytica</name>
    <dbReference type="NCBI Taxonomy" id="298596"/>
    <lineage>
        <taxon>Bacteria</taxon>
        <taxon>Bacillati</taxon>
        <taxon>Bacillota</taxon>
        <taxon>Bacilli</taxon>
        <taxon>Bacillales</taxon>
        <taxon>Caryophanaceae</taxon>
        <taxon>Sporosarcina</taxon>
    </lineage>
</organism>
<feature type="chain" id="PRO_5009109068" description="Lipoprotein" evidence="2">
    <location>
        <begin position="25"/>
        <end position="235"/>
    </location>
</feature>
<dbReference type="EMBL" id="CP017560">
    <property type="protein sequence ID" value="AOV07707.1"/>
    <property type="molecule type" value="Genomic_DNA"/>
</dbReference>
<reference evidence="3 4" key="1">
    <citation type="submission" date="2016-09" db="EMBL/GenBank/DDBJ databases">
        <title>Complete genome sequence of the Lysinibacillus sphaericus LMG 22257, a specie of Bacillus with ureolytic activity that can effectively biodeposit calcium carbonate.</title>
        <authorList>
            <person name="Yan W."/>
        </authorList>
    </citation>
    <scope>NUCLEOTIDE SEQUENCE [LARGE SCALE GENOMIC DNA]</scope>
    <source>
        <strain evidence="3 4">LMG 22257</strain>
    </source>
</reference>
<protein>
    <recommendedName>
        <fullName evidence="5">Lipoprotein</fullName>
    </recommendedName>
</protein>
<keyword evidence="2" id="KW-0732">Signal</keyword>
<name>A0A1D8JG79_9BACL</name>
<evidence type="ECO:0008006" key="5">
    <source>
        <dbReference type="Google" id="ProtNLM"/>
    </source>
</evidence>
<accession>A0A1D8JG79</accession>
<feature type="compositionally biased region" description="Basic and acidic residues" evidence="1">
    <location>
        <begin position="27"/>
        <end position="36"/>
    </location>
</feature>